<dbReference type="SUPFAM" id="SSF55174">
    <property type="entry name" value="Alpha-L RNA-binding motif"/>
    <property type="match status" value="1"/>
</dbReference>
<dbReference type="GO" id="GO:0004831">
    <property type="term" value="F:tyrosine-tRNA ligase activity"/>
    <property type="evidence" value="ECO:0007669"/>
    <property type="project" value="UniProtKB-UniRule"/>
</dbReference>
<dbReference type="PANTHER" id="PTHR11766">
    <property type="entry name" value="TYROSYL-TRNA SYNTHETASE"/>
    <property type="match status" value="1"/>
</dbReference>
<accession>A0AAU8G7E0</accession>
<feature type="short sequence motif" description="'KMSKS' region" evidence="10">
    <location>
        <begin position="226"/>
        <end position="230"/>
    </location>
</feature>
<evidence type="ECO:0000256" key="6">
    <source>
        <dbReference type="ARBA" id="ARBA00022884"/>
    </source>
</evidence>
<protein>
    <recommendedName>
        <fullName evidence="10">Tyrosine--tRNA ligase</fullName>
        <ecNumber evidence="10">6.1.1.1</ecNumber>
    </recommendedName>
    <alternativeName>
        <fullName evidence="10">Tyrosyl-tRNA synthetase</fullName>
        <shortName evidence="10">TyrRS</shortName>
    </alternativeName>
</protein>
<keyword evidence="5 10" id="KW-0067">ATP-binding</keyword>
<evidence type="ECO:0000256" key="9">
    <source>
        <dbReference type="ARBA" id="ARBA00048248"/>
    </source>
</evidence>
<sequence length="410" mass="45849">MRLMPDIDFILKRAVSEIISEDELRQLLVSGQKLRLKEGFDPSSTDIHLGHMVGLRKLRQFQDLGHQVVLIVGDWTAQIGDPTGASVTRPMLTSEQVKANAETYMQQFFKIVDKSKTEVRWQSEWFGTFTLADVIKLTSRFTIAQMLAREDFKKRFESSRPITITEFLYPLLQAYDSVMVRSDVEFGGNDQKFNLLVGRELQSMIGQPPQQVFLTPILTGTDGTKKMSKSLGNYIGVAEAPEDIFGKVMSIGDDLIIQYFDLLTDVTDEELRHFERDMLSGRTNPMLLKKRLAREIIGQLYSASDADGAELAFERVHQRRELPAEVPECHVSFGSMRAGDCYEIDLPCLMVVAGLAGSKSEAKRLIEQGGVSVEGQKLTGEKALLKSGCVIKAGKRKFARVVDTDILGAS</sequence>
<dbReference type="AlphaFoldDB" id="A0AAU8G7E0"/>
<dbReference type="RefSeq" id="WP_353713881.1">
    <property type="nucleotide sequence ID" value="NZ_CP159307.1"/>
</dbReference>
<keyword evidence="3 10" id="KW-0436">Ligase</keyword>
<dbReference type="InterPro" id="IPR014729">
    <property type="entry name" value="Rossmann-like_a/b/a_fold"/>
</dbReference>
<dbReference type="Pfam" id="PF01479">
    <property type="entry name" value="S4"/>
    <property type="match status" value="1"/>
</dbReference>
<evidence type="ECO:0000256" key="1">
    <source>
        <dbReference type="ARBA" id="ARBA00011738"/>
    </source>
</evidence>
<feature type="binding site" evidence="10">
    <location>
        <position position="229"/>
    </location>
    <ligand>
        <name>ATP</name>
        <dbReference type="ChEBI" id="CHEBI:30616"/>
    </ligand>
</feature>
<name>A0AAU8G7E0_9CHLR</name>
<dbReference type="InterPro" id="IPR002305">
    <property type="entry name" value="aa-tRNA-synth_Ic"/>
</dbReference>
<evidence type="ECO:0000256" key="10">
    <source>
        <dbReference type="HAMAP-Rule" id="MF_02007"/>
    </source>
</evidence>
<dbReference type="SUPFAM" id="SSF52374">
    <property type="entry name" value="Nucleotidylyl transferase"/>
    <property type="match status" value="1"/>
</dbReference>
<dbReference type="GO" id="GO:0006437">
    <property type="term" value="P:tyrosyl-tRNA aminoacylation"/>
    <property type="evidence" value="ECO:0007669"/>
    <property type="project" value="UniProtKB-UniRule"/>
</dbReference>
<keyword evidence="7 10" id="KW-0648">Protein biosynthesis</keyword>
<keyword evidence="6 11" id="KW-0694">RNA-binding</keyword>
<comment type="subcellular location">
    <subcellularLocation>
        <location evidence="10">Cytoplasm</location>
    </subcellularLocation>
</comment>
<dbReference type="FunFam" id="3.40.50.620:FF:000061">
    <property type="entry name" value="Tyrosine--tRNA ligase"/>
    <property type="match status" value="1"/>
</dbReference>
<comment type="similarity">
    <text evidence="10">Belongs to the class-I aminoacyl-tRNA synthetase family. TyrS type 2 subfamily.</text>
</comment>
<evidence type="ECO:0000256" key="8">
    <source>
        <dbReference type="ARBA" id="ARBA00023146"/>
    </source>
</evidence>
<dbReference type="InterPro" id="IPR024108">
    <property type="entry name" value="Tyr-tRNA-ligase_bac_2"/>
</dbReference>
<proteinExistence type="inferred from homology"/>
<dbReference type="InterPro" id="IPR002307">
    <property type="entry name" value="Tyr-tRNA-ligase"/>
</dbReference>
<dbReference type="EMBL" id="CP159307">
    <property type="protein sequence ID" value="XCH32608.1"/>
    <property type="molecule type" value="Genomic_DNA"/>
</dbReference>
<reference evidence="13" key="1">
    <citation type="submission" date="2024-06" db="EMBL/GenBank/DDBJ databases">
        <title>A Novel Isolate, Dehalogenimonas sp. Strain 4OHTPN, Dechlorinates Aromatic 4 Hydroxy chlorothalonil by a Novel Reductive Dehalogenase.</title>
        <authorList>
            <person name="Liu G."/>
        </authorList>
    </citation>
    <scope>NUCLEOTIDE SEQUENCE</scope>
    <source>
        <strain evidence="13">4OHTPN</strain>
    </source>
</reference>
<evidence type="ECO:0000256" key="11">
    <source>
        <dbReference type="PROSITE-ProRule" id="PRU00182"/>
    </source>
</evidence>
<comment type="catalytic activity">
    <reaction evidence="9 10">
        <text>tRNA(Tyr) + L-tyrosine + ATP = L-tyrosyl-tRNA(Tyr) + AMP + diphosphate + H(+)</text>
        <dbReference type="Rhea" id="RHEA:10220"/>
        <dbReference type="Rhea" id="RHEA-COMP:9706"/>
        <dbReference type="Rhea" id="RHEA-COMP:9707"/>
        <dbReference type="ChEBI" id="CHEBI:15378"/>
        <dbReference type="ChEBI" id="CHEBI:30616"/>
        <dbReference type="ChEBI" id="CHEBI:33019"/>
        <dbReference type="ChEBI" id="CHEBI:58315"/>
        <dbReference type="ChEBI" id="CHEBI:78442"/>
        <dbReference type="ChEBI" id="CHEBI:78536"/>
        <dbReference type="ChEBI" id="CHEBI:456215"/>
        <dbReference type="EC" id="6.1.1.1"/>
    </reaction>
</comment>
<dbReference type="Pfam" id="PF00579">
    <property type="entry name" value="tRNA-synt_1b"/>
    <property type="match status" value="1"/>
</dbReference>
<dbReference type="GO" id="GO:0003723">
    <property type="term" value="F:RNA binding"/>
    <property type="evidence" value="ECO:0007669"/>
    <property type="project" value="UniProtKB-KW"/>
</dbReference>
<dbReference type="Gene3D" id="3.40.50.620">
    <property type="entry name" value="HUPs"/>
    <property type="match status" value="1"/>
</dbReference>
<keyword evidence="4 10" id="KW-0547">Nucleotide-binding</keyword>
<comment type="subunit">
    <text evidence="1 10">Homodimer.</text>
</comment>
<dbReference type="InterPro" id="IPR024088">
    <property type="entry name" value="Tyr-tRNA-ligase_bac-type"/>
</dbReference>
<evidence type="ECO:0000256" key="7">
    <source>
        <dbReference type="ARBA" id="ARBA00022917"/>
    </source>
</evidence>
<dbReference type="NCBIfam" id="TIGR00234">
    <property type="entry name" value="tyrS"/>
    <property type="match status" value="1"/>
</dbReference>
<feature type="domain" description="RNA-binding S4" evidence="12">
    <location>
        <begin position="351"/>
        <end position="379"/>
    </location>
</feature>
<dbReference type="CDD" id="cd00805">
    <property type="entry name" value="TyrRS_core"/>
    <property type="match status" value="1"/>
</dbReference>
<gene>
    <name evidence="10 13" type="primary">tyrS</name>
    <name evidence="13" type="ORF">ABV300_05400</name>
</gene>
<evidence type="ECO:0000313" key="13">
    <source>
        <dbReference type="EMBL" id="XCH32608.1"/>
    </source>
</evidence>
<organism evidence="13">
    <name type="scientific">Dehalogenimonas sp. 4OHTPN</name>
    <dbReference type="NCBI Taxonomy" id="3166643"/>
    <lineage>
        <taxon>Bacteria</taxon>
        <taxon>Bacillati</taxon>
        <taxon>Chloroflexota</taxon>
        <taxon>Dehalococcoidia</taxon>
        <taxon>Dehalococcoidales</taxon>
        <taxon>Dehalococcoidaceae</taxon>
        <taxon>Dehalogenimonas</taxon>
    </lineage>
</organism>
<dbReference type="InterPro" id="IPR002942">
    <property type="entry name" value="S4_RNA-bd"/>
</dbReference>
<dbReference type="GO" id="GO:0005829">
    <property type="term" value="C:cytosol"/>
    <property type="evidence" value="ECO:0007669"/>
    <property type="project" value="TreeGrafter"/>
</dbReference>
<dbReference type="PANTHER" id="PTHR11766:SF1">
    <property type="entry name" value="TYROSINE--TRNA LIGASE"/>
    <property type="match status" value="1"/>
</dbReference>
<keyword evidence="2 10" id="KW-0963">Cytoplasm</keyword>
<evidence type="ECO:0000256" key="5">
    <source>
        <dbReference type="ARBA" id="ARBA00022840"/>
    </source>
</evidence>
<dbReference type="InterPro" id="IPR036986">
    <property type="entry name" value="S4_RNA-bd_sf"/>
</dbReference>
<feature type="short sequence motif" description="'HIGH' region" evidence="10">
    <location>
        <begin position="42"/>
        <end position="51"/>
    </location>
</feature>
<dbReference type="Gene3D" id="1.10.240.10">
    <property type="entry name" value="Tyrosyl-Transfer RNA Synthetase"/>
    <property type="match status" value="1"/>
</dbReference>
<dbReference type="PRINTS" id="PR01040">
    <property type="entry name" value="TRNASYNTHTYR"/>
</dbReference>
<dbReference type="PROSITE" id="PS50889">
    <property type="entry name" value="S4"/>
    <property type="match status" value="1"/>
</dbReference>
<dbReference type="CDD" id="cd00165">
    <property type="entry name" value="S4"/>
    <property type="match status" value="1"/>
</dbReference>
<dbReference type="EC" id="6.1.1.1" evidence="10"/>
<dbReference type="HAMAP" id="MF_02007">
    <property type="entry name" value="Tyr_tRNA_synth_type2"/>
    <property type="match status" value="1"/>
</dbReference>
<evidence type="ECO:0000259" key="12">
    <source>
        <dbReference type="Pfam" id="PF01479"/>
    </source>
</evidence>
<evidence type="ECO:0000256" key="3">
    <source>
        <dbReference type="ARBA" id="ARBA00022598"/>
    </source>
</evidence>
<dbReference type="Gene3D" id="3.10.290.10">
    <property type="entry name" value="RNA-binding S4 domain"/>
    <property type="match status" value="1"/>
</dbReference>
<evidence type="ECO:0000256" key="2">
    <source>
        <dbReference type="ARBA" id="ARBA00022490"/>
    </source>
</evidence>
<keyword evidence="8 10" id="KW-0030">Aminoacyl-tRNA synthetase</keyword>
<comment type="function">
    <text evidence="10">Catalyzes the attachment of tyrosine to tRNA(Tyr) in a two-step reaction: tyrosine is first activated by ATP to form Tyr-AMP and then transferred to the acceptor end of tRNA(Tyr).</text>
</comment>
<evidence type="ECO:0000256" key="4">
    <source>
        <dbReference type="ARBA" id="ARBA00022741"/>
    </source>
</evidence>
<dbReference type="GO" id="GO:0005524">
    <property type="term" value="F:ATP binding"/>
    <property type="evidence" value="ECO:0007669"/>
    <property type="project" value="UniProtKB-UniRule"/>
</dbReference>